<gene>
    <name evidence="1" type="ORF">L2E82_44966</name>
</gene>
<proteinExistence type="predicted"/>
<comment type="caution">
    <text evidence="1">The sequence shown here is derived from an EMBL/GenBank/DDBJ whole genome shotgun (WGS) entry which is preliminary data.</text>
</comment>
<evidence type="ECO:0000313" key="2">
    <source>
        <dbReference type="Proteomes" id="UP001055811"/>
    </source>
</evidence>
<dbReference type="EMBL" id="CM042016">
    <property type="protein sequence ID" value="KAI3700340.1"/>
    <property type="molecule type" value="Genomic_DNA"/>
</dbReference>
<name>A0ACB8ZRQ3_CICIN</name>
<dbReference type="Proteomes" id="UP001055811">
    <property type="component" value="Linkage Group LG08"/>
</dbReference>
<sequence length="98" mass="11095">MQKKSIKKTPIRLDLHGRYGDGMEKRNKSRFSILNPFFNKNQKGKTKFSGENERNGLCCVDGDEAGRPISDLEVQGYFISSAIVIGIYVQDFDLIAIH</sequence>
<organism evidence="1 2">
    <name type="scientific">Cichorium intybus</name>
    <name type="common">Chicory</name>
    <dbReference type="NCBI Taxonomy" id="13427"/>
    <lineage>
        <taxon>Eukaryota</taxon>
        <taxon>Viridiplantae</taxon>
        <taxon>Streptophyta</taxon>
        <taxon>Embryophyta</taxon>
        <taxon>Tracheophyta</taxon>
        <taxon>Spermatophyta</taxon>
        <taxon>Magnoliopsida</taxon>
        <taxon>eudicotyledons</taxon>
        <taxon>Gunneridae</taxon>
        <taxon>Pentapetalae</taxon>
        <taxon>asterids</taxon>
        <taxon>campanulids</taxon>
        <taxon>Asterales</taxon>
        <taxon>Asteraceae</taxon>
        <taxon>Cichorioideae</taxon>
        <taxon>Cichorieae</taxon>
        <taxon>Cichoriinae</taxon>
        <taxon>Cichorium</taxon>
    </lineage>
</organism>
<protein>
    <submittedName>
        <fullName evidence="1">Uncharacterized protein</fullName>
    </submittedName>
</protein>
<reference evidence="1 2" key="2">
    <citation type="journal article" date="2022" name="Mol. Ecol. Resour.">
        <title>The genomes of chicory, endive, great burdock and yacon provide insights into Asteraceae paleo-polyploidization history and plant inulin production.</title>
        <authorList>
            <person name="Fan W."/>
            <person name="Wang S."/>
            <person name="Wang H."/>
            <person name="Wang A."/>
            <person name="Jiang F."/>
            <person name="Liu H."/>
            <person name="Zhao H."/>
            <person name="Xu D."/>
            <person name="Zhang Y."/>
        </authorList>
    </citation>
    <scope>NUCLEOTIDE SEQUENCE [LARGE SCALE GENOMIC DNA]</scope>
    <source>
        <strain evidence="2">cv. Punajuju</strain>
        <tissue evidence="1">Leaves</tissue>
    </source>
</reference>
<keyword evidence="2" id="KW-1185">Reference proteome</keyword>
<accession>A0ACB8ZRQ3</accession>
<reference evidence="2" key="1">
    <citation type="journal article" date="2022" name="Mol. Ecol. Resour.">
        <title>The genomes of chicory, endive, great burdock and yacon provide insights into Asteraceae palaeo-polyploidization history and plant inulin production.</title>
        <authorList>
            <person name="Fan W."/>
            <person name="Wang S."/>
            <person name="Wang H."/>
            <person name="Wang A."/>
            <person name="Jiang F."/>
            <person name="Liu H."/>
            <person name="Zhao H."/>
            <person name="Xu D."/>
            <person name="Zhang Y."/>
        </authorList>
    </citation>
    <scope>NUCLEOTIDE SEQUENCE [LARGE SCALE GENOMIC DNA]</scope>
    <source>
        <strain evidence="2">cv. Punajuju</strain>
    </source>
</reference>
<evidence type="ECO:0000313" key="1">
    <source>
        <dbReference type="EMBL" id="KAI3700340.1"/>
    </source>
</evidence>